<evidence type="ECO:0000313" key="3">
    <source>
        <dbReference type="Proteomes" id="UP000316095"/>
    </source>
</evidence>
<accession>A0A5C5XL69</accession>
<proteinExistence type="predicted"/>
<protein>
    <submittedName>
        <fullName evidence="2">Papain family cysteine protease</fullName>
    </submittedName>
</protein>
<evidence type="ECO:0000313" key="2">
    <source>
        <dbReference type="EMBL" id="TWT63927.1"/>
    </source>
</evidence>
<dbReference type="InterPro" id="IPR000668">
    <property type="entry name" value="Peptidase_C1A_C"/>
</dbReference>
<dbReference type="Gene3D" id="3.90.70.10">
    <property type="entry name" value="Cysteine proteinases"/>
    <property type="match status" value="1"/>
</dbReference>
<dbReference type="Proteomes" id="UP000316095">
    <property type="component" value="Unassembled WGS sequence"/>
</dbReference>
<reference evidence="2 3" key="1">
    <citation type="submission" date="2019-02" db="EMBL/GenBank/DDBJ databases">
        <title>Deep-cultivation of Planctomycetes and their phenomic and genomic characterization uncovers novel biology.</title>
        <authorList>
            <person name="Wiegand S."/>
            <person name="Jogler M."/>
            <person name="Boedeker C."/>
            <person name="Pinto D."/>
            <person name="Vollmers J."/>
            <person name="Rivas-Marin E."/>
            <person name="Kohn T."/>
            <person name="Peeters S.H."/>
            <person name="Heuer A."/>
            <person name="Rast P."/>
            <person name="Oberbeckmann S."/>
            <person name="Bunk B."/>
            <person name="Jeske O."/>
            <person name="Meyerdierks A."/>
            <person name="Storesund J.E."/>
            <person name="Kallscheuer N."/>
            <person name="Luecker S."/>
            <person name="Lage O.M."/>
            <person name="Pohl T."/>
            <person name="Merkel B.J."/>
            <person name="Hornburger P."/>
            <person name="Mueller R.-W."/>
            <person name="Bruemmer F."/>
            <person name="Labrenz M."/>
            <person name="Spormann A.M."/>
            <person name="Op Den Camp H."/>
            <person name="Overmann J."/>
            <person name="Amann R."/>
            <person name="Jetten M.S.M."/>
            <person name="Mascher T."/>
            <person name="Medema M.H."/>
            <person name="Devos D.P."/>
            <person name="Kaster A.-K."/>
            <person name="Ovreas L."/>
            <person name="Rohde M."/>
            <person name="Galperin M.Y."/>
            <person name="Jogler C."/>
        </authorList>
    </citation>
    <scope>NUCLEOTIDE SEQUENCE [LARGE SCALE GENOMIC DNA]</scope>
    <source>
        <strain evidence="2 3">Pan54</strain>
    </source>
</reference>
<dbReference type="GO" id="GO:0008234">
    <property type="term" value="F:cysteine-type peptidase activity"/>
    <property type="evidence" value="ECO:0007669"/>
    <property type="project" value="InterPro"/>
</dbReference>
<dbReference type="GO" id="GO:0006508">
    <property type="term" value="P:proteolysis"/>
    <property type="evidence" value="ECO:0007669"/>
    <property type="project" value="UniProtKB-KW"/>
</dbReference>
<dbReference type="RefSeq" id="WP_146505696.1">
    <property type="nucleotide sequence ID" value="NZ_SJPG01000001.1"/>
</dbReference>
<dbReference type="InterPro" id="IPR038765">
    <property type="entry name" value="Papain-like_cys_pep_sf"/>
</dbReference>
<organism evidence="2 3">
    <name type="scientific">Rubinisphaera italica</name>
    <dbReference type="NCBI Taxonomy" id="2527969"/>
    <lineage>
        <taxon>Bacteria</taxon>
        <taxon>Pseudomonadati</taxon>
        <taxon>Planctomycetota</taxon>
        <taxon>Planctomycetia</taxon>
        <taxon>Planctomycetales</taxon>
        <taxon>Planctomycetaceae</taxon>
        <taxon>Rubinisphaera</taxon>
    </lineage>
</organism>
<dbReference type="OrthoDB" id="3648721at2"/>
<dbReference type="Pfam" id="PF00112">
    <property type="entry name" value="Peptidase_C1"/>
    <property type="match status" value="1"/>
</dbReference>
<name>A0A5C5XL69_9PLAN</name>
<gene>
    <name evidence="2" type="ORF">Pan54_46860</name>
</gene>
<dbReference type="EMBL" id="SJPG01000001">
    <property type="protein sequence ID" value="TWT63927.1"/>
    <property type="molecule type" value="Genomic_DNA"/>
</dbReference>
<evidence type="ECO:0000259" key="1">
    <source>
        <dbReference type="Pfam" id="PF00112"/>
    </source>
</evidence>
<keyword evidence="2" id="KW-0645">Protease</keyword>
<keyword evidence="3" id="KW-1185">Reference proteome</keyword>
<dbReference type="SUPFAM" id="SSF54001">
    <property type="entry name" value="Cysteine proteinases"/>
    <property type="match status" value="1"/>
</dbReference>
<sequence length="263" mass="29348">MTESIERAKGWRNDLEDQTFLYGAAVKFSYLKAAELPEKVDPRGKIEVKDQGQVGACSGFSRSYCMEALSNGIGGQGISFSPMFSYLTGQKADNLLGSDTGATISGGIKASRQYGNCPDHLFPFPGRYVSTIPEACWEAAEQHQLLAHTPVNSAEECRLAIGSGYPIYLGILWDQSMDKPVLDTYRVQNNGGGHAICLLGYEGDYFYMLNSWSDRWGNRGWAKWHARAVDSMIRSRYSEFFAVSEIEQPEPRSWKYDTMQILG</sequence>
<feature type="domain" description="Peptidase C1A papain C-terminal" evidence="1">
    <location>
        <begin position="36"/>
        <end position="227"/>
    </location>
</feature>
<comment type="caution">
    <text evidence="2">The sequence shown here is derived from an EMBL/GenBank/DDBJ whole genome shotgun (WGS) entry which is preliminary data.</text>
</comment>
<dbReference type="AlphaFoldDB" id="A0A5C5XL69"/>
<keyword evidence="2" id="KW-0378">Hydrolase</keyword>